<reference evidence="2" key="1">
    <citation type="submission" date="2021-04" db="EMBL/GenBank/DDBJ databases">
        <title>Microbacterium tenobrionis sp. nov. and Microbacterium allomyrinae sp. nov., isolated from larvae of Tenobrio molitor and Allomyrina dichotoma, respectively.</title>
        <authorList>
            <person name="Lee S.D."/>
        </authorList>
    </citation>
    <scope>NUCLEOTIDE SEQUENCE</scope>
    <source>
        <strain evidence="2">BWT-G7</strain>
    </source>
</reference>
<feature type="compositionally biased region" description="Basic and acidic residues" evidence="1">
    <location>
        <begin position="115"/>
        <end position="135"/>
    </location>
</feature>
<accession>A0A9X1LUN3</accession>
<name>A0A9X1LUN3_9MICO</name>
<evidence type="ECO:0000256" key="1">
    <source>
        <dbReference type="SAM" id="MobiDB-lite"/>
    </source>
</evidence>
<evidence type="ECO:0000313" key="3">
    <source>
        <dbReference type="Proteomes" id="UP001139354"/>
    </source>
</evidence>
<dbReference type="Proteomes" id="UP001139354">
    <property type="component" value="Unassembled WGS sequence"/>
</dbReference>
<feature type="compositionally biased region" description="Basic and acidic residues" evidence="1">
    <location>
        <begin position="86"/>
        <end position="105"/>
    </location>
</feature>
<feature type="compositionally biased region" description="Acidic residues" evidence="1">
    <location>
        <begin position="72"/>
        <end position="85"/>
    </location>
</feature>
<organism evidence="2 3">
    <name type="scientific">Microbacterium allomyrinae</name>
    <dbReference type="NCBI Taxonomy" id="2830666"/>
    <lineage>
        <taxon>Bacteria</taxon>
        <taxon>Bacillati</taxon>
        <taxon>Actinomycetota</taxon>
        <taxon>Actinomycetes</taxon>
        <taxon>Micrococcales</taxon>
        <taxon>Microbacteriaceae</taxon>
        <taxon>Microbacterium</taxon>
    </lineage>
</organism>
<keyword evidence="3" id="KW-1185">Reference proteome</keyword>
<dbReference type="AlphaFoldDB" id="A0A9X1LUN3"/>
<evidence type="ECO:0000313" key="2">
    <source>
        <dbReference type="EMBL" id="MCC2031850.1"/>
    </source>
</evidence>
<dbReference type="EMBL" id="JAGTTN010000002">
    <property type="protein sequence ID" value="MCC2031850.1"/>
    <property type="molecule type" value="Genomic_DNA"/>
</dbReference>
<protein>
    <submittedName>
        <fullName evidence="2">Uncharacterized protein</fullName>
    </submittedName>
</protein>
<comment type="caution">
    <text evidence="2">The sequence shown here is derived from an EMBL/GenBank/DDBJ whole genome shotgun (WGS) entry which is preliminary data.</text>
</comment>
<gene>
    <name evidence="2" type="ORF">KEC57_06590</name>
</gene>
<proteinExistence type="predicted"/>
<dbReference type="RefSeq" id="WP_229383783.1">
    <property type="nucleotide sequence ID" value="NZ_JAGTTN010000002.1"/>
</dbReference>
<sequence length="135" mass="15334">MAALLKIATNEKVPVQHRLVAIRDGLDRANLAGTQNIEVGVTKRSFEDTVADVVMDLDLEDDEPLPITATTEDIEDAEIVDEDGEDRLQREDERQERAREREQMLRRSPRPPVSNEERARQEAERVRAFEAGELG</sequence>
<feature type="region of interest" description="Disordered" evidence="1">
    <location>
        <begin position="61"/>
        <end position="135"/>
    </location>
</feature>